<keyword evidence="9" id="KW-1185">Reference proteome</keyword>
<dbReference type="Pfam" id="PF01850">
    <property type="entry name" value="PIN"/>
    <property type="match status" value="1"/>
</dbReference>
<dbReference type="SUPFAM" id="SSF88723">
    <property type="entry name" value="PIN domain-like"/>
    <property type="match status" value="1"/>
</dbReference>
<name>A0A4Q2L2N3_9MICO</name>
<keyword evidence="5 6" id="KW-0460">Magnesium</keyword>
<dbReference type="InterPro" id="IPR002716">
    <property type="entry name" value="PIN_dom"/>
</dbReference>
<dbReference type="InterPro" id="IPR029060">
    <property type="entry name" value="PIN-like_dom_sf"/>
</dbReference>
<comment type="similarity">
    <text evidence="6">Belongs to the PINc/VapC protein family.</text>
</comment>
<reference evidence="8 9" key="1">
    <citation type="submission" date="2019-01" db="EMBL/GenBank/DDBJ databases">
        <title>Agromyces.</title>
        <authorList>
            <person name="Li J."/>
        </authorList>
    </citation>
    <scope>NUCLEOTIDE SEQUENCE [LARGE SCALE GENOMIC DNA]</scope>
    <source>
        <strain evidence="8 9">DSM 15934</strain>
    </source>
</reference>
<keyword evidence="2 6" id="KW-0540">Nuclease</keyword>
<evidence type="ECO:0000256" key="4">
    <source>
        <dbReference type="ARBA" id="ARBA00022801"/>
    </source>
</evidence>
<dbReference type="HAMAP" id="MF_00265">
    <property type="entry name" value="VapC_Nob1"/>
    <property type="match status" value="1"/>
</dbReference>
<protein>
    <recommendedName>
        <fullName evidence="6">Ribonuclease VapC</fullName>
        <shortName evidence="6">RNase VapC</shortName>
        <ecNumber evidence="6">3.1.-.-</ecNumber>
    </recommendedName>
    <alternativeName>
        <fullName evidence="6">Toxin VapC</fullName>
    </alternativeName>
</protein>
<feature type="binding site" evidence="6">
    <location>
        <position position="91"/>
    </location>
    <ligand>
        <name>Mg(2+)</name>
        <dbReference type="ChEBI" id="CHEBI:18420"/>
    </ligand>
</feature>
<evidence type="ECO:0000313" key="8">
    <source>
        <dbReference type="EMBL" id="RXZ72374.1"/>
    </source>
</evidence>
<dbReference type="EC" id="3.1.-.-" evidence="6"/>
<dbReference type="RefSeq" id="WP_129519639.1">
    <property type="nucleotide sequence ID" value="NZ_SDPN01000005.1"/>
</dbReference>
<evidence type="ECO:0000256" key="2">
    <source>
        <dbReference type="ARBA" id="ARBA00022722"/>
    </source>
</evidence>
<dbReference type="GO" id="GO:0000287">
    <property type="term" value="F:magnesium ion binding"/>
    <property type="evidence" value="ECO:0007669"/>
    <property type="project" value="UniProtKB-UniRule"/>
</dbReference>
<dbReference type="GO" id="GO:0090729">
    <property type="term" value="F:toxin activity"/>
    <property type="evidence" value="ECO:0007669"/>
    <property type="project" value="UniProtKB-KW"/>
</dbReference>
<evidence type="ECO:0000256" key="1">
    <source>
        <dbReference type="ARBA" id="ARBA00022649"/>
    </source>
</evidence>
<dbReference type="GO" id="GO:0004540">
    <property type="term" value="F:RNA nuclease activity"/>
    <property type="evidence" value="ECO:0007669"/>
    <property type="project" value="InterPro"/>
</dbReference>
<dbReference type="GO" id="GO:0016787">
    <property type="term" value="F:hydrolase activity"/>
    <property type="evidence" value="ECO:0007669"/>
    <property type="project" value="UniProtKB-KW"/>
</dbReference>
<keyword evidence="4 6" id="KW-0378">Hydrolase</keyword>
<comment type="cofactor">
    <cofactor evidence="6">
        <name>Mg(2+)</name>
        <dbReference type="ChEBI" id="CHEBI:18420"/>
    </cofactor>
</comment>
<organism evidence="8 9">
    <name type="scientific">Agromyces albus</name>
    <dbReference type="NCBI Taxonomy" id="205332"/>
    <lineage>
        <taxon>Bacteria</taxon>
        <taxon>Bacillati</taxon>
        <taxon>Actinomycetota</taxon>
        <taxon>Actinomycetes</taxon>
        <taxon>Micrococcales</taxon>
        <taxon>Microbacteriaceae</taxon>
        <taxon>Agromyces</taxon>
    </lineage>
</organism>
<comment type="caution">
    <text evidence="8">The sequence shown here is derived from an EMBL/GenBank/DDBJ whole genome shotgun (WGS) entry which is preliminary data.</text>
</comment>
<evidence type="ECO:0000313" key="9">
    <source>
        <dbReference type="Proteomes" id="UP000293865"/>
    </source>
</evidence>
<dbReference type="EMBL" id="SDPN01000005">
    <property type="protein sequence ID" value="RXZ72374.1"/>
    <property type="molecule type" value="Genomic_DNA"/>
</dbReference>
<dbReference type="Proteomes" id="UP000293865">
    <property type="component" value="Unassembled WGS sequence"/>
</dbReference>
<evidence type="ECO:0000256" key="5">
    <source>
        <dbReference type="ARBA" id="ARBA00022842"/>
    </source>
</evidence>
<dbReference type="AlphaFoldDB" id="A0A4Q2L2N3"/>
<keyword evidence="1 6" id="KW-1277">Toxin-antitoxin system</keyword>
<dbReference type="OrthoDB" id="1525146at2"/>
<feature type="binding site" evidence="6">
    <location>
        <position position="6"/>
    </location>
    <ligand>
        <name>Mg(2+)</name>
        <dbReference type="ChEBI" id="CHEBI:18420"/>
    </ligand>
</feature>
<dbReference type="CDD" id="cd09874">
    <property type="entry name" value="PIN_MT3492-like"/>
    <property type="match status" value="1"/>
</dbReference>
<dbReference type="Gene3D" id="3.40.50.1010">
    <property type="entry name" value="5'-nuclease"/>
    <property type="match status" value="1"/>
</dbReference>
<proteinExistence type="inferred from homology"/>
<accession>A0A4Q2L2N3</accession>
<sequence length="130" mass="14112">MAHYLDTSALVKLVIEEAESAALAAWLTSAEREPVTSDVARTELLRSVRRWAPEQAVAATQVLEVLTVLTLATSTFDAAARMEPVELRSFDALHVAAALELGDELDGFVTYDDRQADAVRAYGILVVAPR</sequence>
<keyword evidence="6" id="KW-0800">Toxin</keyword>
<gene>
    <name evidence="6" type="primary">vapC</name>
    <name evidence="8" type="ORF">ESP51_04170</name>
</gene>
<evidence type="ECO:0000256" key="3">
    <source>
        <dbReference type="ARBA" id="ARBA00022723"/>
    </source>
</evidence>
<keyword evidence="3 6" id="KW-0479">Metal-binding</keyword>
<comment type="function">
    <text evidence="6">Toxic component of a toxin-antitoxin (TA) system. An RNase.</text>
</comment>
<dbReference type="InterPro" id="IPR022907">
    <property type="entry name" value="VapC_family"/>
</dbReference>
<evidence type="ECO:0000259" key="7">
    <source>
        <dbReference type="Pfam" id="PF01850"/>
    </source>
</evidence>
<evidence type="ECO:0000256" key="6">
    <source>
        <dbReference type="HAMAP-Rule" id="MF_00265"/>
    </source>
</evidence>
<feature type="domain" description="PIN" evidence="7">
    <location>
        <begin position="4"/>
        <end position="118"/>
    </location>
</feature>